<proteinExistence type="predicted"/>
<organism evidence="2 3">
    <name type="scientific">Spongiivirga citrea</name>
    <dbReference type="NCBI Taxonomy" id="1481457"/>
    <lineage>
        <taxon>Bacteria</taxon>
        <taxon>Pseudomonadati</taxon>
        <taxon>Bacteroidota</taxon>
        <taxon>Flavobacteriia</taxon>
        <taxon>Flavobacteriales</taxon>
        <taxon>Flavobacteriaceae</taxon>
        <taxon>Spongiivirga</taxon>
    </lineage>
</organism>
<dbReference type="InterPro" id="IPR020509">
    <property type="entry name" value="Uncharacterised_YnzE"/>
</dbReference>
<name>A0A6M0CIW5_9FLAO</name>
<evidence type="ECO:0000313" key="3">
    <source>
        <dbReference type="Proteomes" id="UP000474296"/>
    </source>
</evidence>
<dbReference type="RefSeq" id="WP_164032463.1">
    <property type="nucleotide sequence ID" value="NZ_JAABOQ010000004.1"/>
</dbReference>
<keyword evidence="1" id="KW-0812">Transmembrane</keyword>
<accession>A0A6M0CIW5</accession>
<comment type="caution">
    <text evidence="2">The sequence shown here is derived from an EMBL/GenBank/DDBJ whole genome shotgun (WGS) entry which is preliminary data.</text>
</comment>
<dbReference type="AlphaFoldDB" id="A0A6M0CIW5"/>
<feature type="transmembrane region" description="Helical" evidence="1">
    <location>
        <begin position="69"/>
        <end position="94"/>
    </location>
</feature>
<feature type="transmembrane region" description="Helical" evidence="1">
    <location>
        <begin position="9"/>
        <end position="30"/>
    </location>
</feature>
<dbReference type="Proteomes" id="UP000474296">
    <property type="component" value="Unassembled WGS sequence"/>
</dbReference>
<dbReference type="EMBL" id="JAABOQ010000004">
    <property type="protein sequence ID" value="NER17791.1"/>
    <property type="molecule type" value="Genomic_DNA"/>
</dbReference>
<evidence type="ECO:0000256" key="1">
    <source>
        <dbReference type="SAM" id="Phobius"/>
    </source>
</evidence>
<feature type="transmembrane region" description="Helical" evidence="1">
    <location>
        <begin position="42"/>
        <end position="60"/>
    </location>
</feature>
<protein>
    <recommendedName>
        <fullName evidence="4">DUF5367 domain-containing protein</fullName>
    </recommendedName>
</protein>
<evidence type="ECO:0000313" key="2">
    <source>
        <dbReference type="EMBL" id="NER17791.1"/>
    </source>
</evidence>
<feature type="transmembrane region" description="Helical" evidence="1">
    <location>
        <begin position="106"/>
        <end position="125"/>
    </location>
</feature>
<reference evidence="2 3" key="1">
    <citation type="submission" date="2020-01" db="EMBL/GenBank/DDBJ databases">
        <title>Spongiivirga citrea KCTC 32990T.</title>
        <authorList>
            <person name="Wang G."/>
        </authorList>
    </citation>
    <scope>NUCLEOTIDE SEQUENCE [LARGE SCALE GENOMIC DNA]</scope>
    <source>
        <strain evidence="2 3">KCTC 32990</strain>
    </source>
</reference>
<keyword evidence="3" id="KW-1185">Reference proteome</keyword>
<sequence length="140" mass="15657">MKEINIKGVVISGSIAWVLAVMAFVASYFVPILSDPDLQANWVLSVAIIPSACIGAYLYYQKGHKTNGFILGVAMFLVAMMLDALITVPFLIIPSGSDYISFFTDLGFWLIALEYVSVVVLYWHFKRTVDWKKMTKPPNL</sequence>
<dbReference type="Pfam" id="PF17329">
    <property type="entry name" value="DUF5367"/>
    <property type="match status" value="1"/>
</dbReference>
<evidence type="ECO:0008006" key="4">
    <source>
        <dbReference type="Google" id="ProtNLM"/>
    </source>
</evidence>
<gene>
    <name evidence="2" type="ORF">GWK10_11255</name>
</gene>
<keyword evidence="1" id="KW-0472">Membrane</keyword>
<keyword evidence="1" id="KW-1133">Transmembrane helix</keyword>